<accession>A0A7I7QR16</accession>
<dbReference type="KEGG" id="msei:MSEDJ_24830"/>
<organism evidence="2 3">
    <name type="scientific">Mycolicibacterium sediminis</name>
    <dbReference type="NCBI Taxonomy" id="1286180"/>
    <lineage>
        <taxon>Bacteria</taxon>
        <taxon>Bacillati</taxon>
        <taxon>Actinomycetota</taxon>
        <taxon>Actinomycetes</taxon>
        <taxon>Mycobacteriales</taxon>
        <taxon>Mycobacteriaceae</taxon>
        <taxon>Mycolicibacterium</taxon>
    </lineage>
</organism>
<dbReference type="Proteomes" id="UP000467193">
    <property type="component" value="Chromosome"/>
</dbReference>
<evidence type="ECO:0000259" key="1">
    <source>
        <dbReference type="Pfam" id="PF00561"/>
    </source>
</evidence>
<dbReference type="InterPro" id="IPR029058">
    <property type="entry name" value="AB_hydrolase_fold"/>
</dbReference>
<dbReference type="SUPFAM" id="SSF53474">
    <property type="entry name" value="alpha/beta-Hydrolases"/>
    <property type="match status" value="1"/>
</dbReference>
<dbReference type="Gene3D" id="3.40.50.1820">
    <property type="entry name" value="alpha/beta hydrolase"/>
    <property type="match status" value="1"/>
</dbReference>
<name>A0A7I7QR16_9MYCO</name>
<protein>
    <submittedName>
        <fullName evidence="2">Carboxylesterase</fullName>
    </submittedName>
</protein>
<dbReference type="InterPro" id="IPR000073">
    <property type="entry name" value="AB_hydrolase_1"/>
</dbReference>
<dbReference type="GO" id="GO:0003824">
    <property type="term" value="F:catalytic activity"/>
    <property type="evidence" value="ECO:0007669"/>
    <property type="project" value="UniProtKB-ARBA"/>
</dbReference>
<dbReference type="AlphaFoldDB" id="A0A7I7QR16"/>
<dbReference type="RefSeq" id="WP_246231125.1">
    <property type="nucleotide sequence ID" value="NZ_AP022588.1"/>
</dbReference>
<dbReference type="PANTHER" id="PTHR43798">
    <property type="entry name" value="MONOACYLGLYCEROL LIPASE"/>
    <property type="match status" value="1"/>
</dbReference>
<dbReference type="PANTHER" id="PTHR43798:SF33">
    <property type="entry name" value="HYDROLASE, PUTATIVE (AFU_ORTHOLOGUE AFUA_2G14860)-RELATED"/>
    <property type="match status" value="1"/>
</dbReference>
<dbReference type="GO" id="GO:0016020">
    <property type="term" value="C:membrane"/>
    <property type="evidence" value="ECO:0007669"/>
    <property type="project" value="TreeGrafter"/>
</dbReference>
<proteinExistence type="predicted"/>
<sequence length="292" mass="31959">MTGVGHFRSDAARRHFASAYEAAMAALPERRTLDVPTAFGEARVHRFGDGAGRPVVMLPGRNASTPMWAANLPGLLSHRTVYCVDLIGEPGLSVQRRPITDARDQARWLDDVLAGLRLDSAHLLGVSFGGWSATNLAVRHPRRVASLTLLDPVLTFAPIPVRTMLAVLPMSVPHAPEWLRRSVLRWIAGGADVDGSDPVARLVDAGSIDYVLRQPHPTRFTADELRGIDVPVLALFAGRSVIHDARRAAGAARETLRHGHVELWDDASHAINGEFPERIADRARRFWDEVDG</sequence>
<keyword evidence="3" id="KW-1185">Reference proteome</keyword>
<dbReference type="Pfam" id="PF00561">
    <property type="entry name" value="Abhydrolase_1"/>
    <property type="match status" value="1"/>
</dbReference>
<feature type="domain" description="AB hydrolase-1" evidence="1">
    <location>
        <begin position="54"/>
        <end position="157"/>
    </location>
</feature>
<dbReference type="InterPro" id="IPR050266">
    <property type="entry name" value="AB_hydrolase_sf"/>
</dbReference>
<gene>
    <name evidence="2" type="ORF">MSEDJ_24830</name>
</gene>
<reference evidence="2 3" key="1">
    <citation type="journal article" date="2019" name="Emerg. Microbes Infect.">
        <title>Comprehensive subspecies identification of 175 nontuberculous mycobacteria species based on 7547 genomic profiles.</title>
        <authorList>
            <person name="Matsumoto Y."/>
            <person name="Kinjo T."/>
            <person name="Motooka D."/>
            <person name="Nabeya D."/>
            <person name="Jung N."/>
            <person name="Uechi K."/>
            <person name="Horii T."/>
            <person name="Iida T."/>
            <person name="Fujita J."/>
            <person name="Nakamura S."/>
        </authorList>
    </citation>
    <scope>NUCLEOTIDE SEQUENCE [LARGE SCALE GENOMIC DNA]</scope>
    <source>
        <strain evidence="2 3">JCM 17899</strain>
    </source>
</reference>
<dbReference type="EMBL" id="AP022588">
    <property type="protein sequence ID" value="BBY28387.1"/>
    <property type="molecule type" value="Genomic_DNA"/>
</dbReference>
<evidence type="ECO:0000313" key="3">
    <source>
        <dbReference type="Proteomes" id="UP000467193"/>
    </source>
</evidence>
<evidence type="ECO:0000313" key="2">
    <source>
        <dbReference type="EMBL" id="BBY28387.1"/>
    </source>
</evidence>